<dbReference type="InterPro" id="IPR050266">
    <property type="entry name" value="AB_hydrolase_sf"/>
</dbReference>
<organism evidence="3 4">
    <name type="scientific">Pontibacter populi</name>
    <dbReference type="NCBI Taxonomy" id="890055"/>
    <lineage>
        <taxon>Bacteria</taxon>
        <taxon>Pseudomonadati</taxon>
        <taxon>Bacteroidota</taxon>
        <taxon>Cytophagia</taxon>
        <taxon>Cytophagales</taxon>
        <taxon>Hymenobacteraceae</taxon>
        <taxon>Pontibacter</taxon>
    </lineage>
</organism>
<sequence length="258" mass="28843">MANSKTVKEWGSKGKVLVFLHYFGGSAESWQWVAEKLSDNYRCVALNLPGFGNTPALELPTIKGFADFVREELNKLKVESYTLIGHSMGCKIALQVAADATIDAIRQLILIAPSPPTIEPMPEKEKDRMLHHPDRDEAETSVANAIKHSLTKEQHALAIETQLTTDPETWRWWLLEGMNSSIAGKIKHLHVPITVIASNDDPIIPPAVIQEQVMKVLKQATLITTEHVGHLSPLEVPIWIADQIRNIVSTRKHHQQVK</sequence>
<proteinExistence type="predicted"/>
<keyword evidence="1 3" id="KW-0378">Hydrolase</keyword>
<gene>
    <name evidence="3" type="ORF">KYK27_08090</name>
</gene>
<dbReference type="Proteomes" id="UP000774935">
    <property type="component" value="Unassembled WGS sequence"/>
</dbReference>
<reference evidence="3 4" key="1">
    <citation type="submission" date="2021-07" db="EMBL/GenBank/DDBJ databases">
        <authorList>
            <person name="Kim M.K."/>
        </authorList>
    </citation>
    <scope>NUCLEOTIDE SEQUENCE [LARGE SCALE GENOMIC DNA]</scope>
    <source>
        <strain evidence="3 4">HLY7-15</strain>
    </source>
</reference>
<keyword evidence="4" id="KW-1185">Reference proteome</keyword>
<dbReference type="SUPFAM" id="SSF53474">
    <property type="entry name" value="alpha/beta-Hydrolases"/>
    <property type="match status" value="1"/>
</dbReference>
<dbReference type="InterPro" id="IPR029058">
    <property type="entry name" value="AB_hydrolase_fold"/>
</dbReference>
<dbReference type="RefSeq" id="WP_199109528.1">
    <property type="nucleotide sequence ID" value="NZ_JAHWXQ010000002.1"/>
</dbReference>
<dbReference type="Gene3D" id="3.40.50.1820">
    <property type="entry name" value="alpha/beta hydrolase"/>
    <property type="match status" value="1"/>
</dbReference>
<feature type="domain" description="AB hydrolase-1" evidence="2">
    <location>
        <begin position="17"/>
        <end position="242"/>
    </location>
</feature>
<dbReference type="InterPro" id="IPR000073">
    <property type="entry name" value="AB_hydrolase_1"/>
</dbReference>
<dbReference type="PANTHER" id="PTHR43798">
    <property type="entry name" value="MONOACYLGLYCEROL LIPASE"/>
    <property type="match status" value="1"/>
</dbReference>
<evidence type="ECO:0000313" key="3">
    <source>
        <dbReference type="EMBL" id="MBW3364999.1"/>
    </source>
</evidence>
<dbReference type="EMBL" id="JAHWXQ010000002">
    <property type="protein sequence ID" value="MBW3364999.1"/>
    <property type="molecule type" value="Genomic_DNA"/>
</dbReference>
<comment type="caution">
    <text evidence="3">The sequence shown here is derived from an EMBL/GenBank/DDBJ whole genome shotgun (WGS) entry which is preliminary data.</text>
</comment>
<name>A0ABS6XAL0_9BACT</name>
<protein>
    <submittedName>
        <fullName evidence="3">Alpha/beta hydrolase</fullName>
    </submittedName>
</protein>
<accession>A0ABS6XAL0</accession>
<evidence type="ECO:0000259" key="2">
    <source>
        <dbReference type="Pfam" id="PF12697"/>
    </source>
</evidence>
<dbReference type="Pfam" id="PF12697">
    <property type="entry name" value="Abhydrolase_6"/>
    <property type="match status" value="1"/>
</dbReference>
<evidence type="ECO:0000256" key="1">
    <source>
        <dbReference type="ARBA" id="ARBA00022801"/>
    </source>
</evidence>
<dbReference type="PRINTS" id="PR00111">
    <property type="entry name" value="ABHYDROLASE"/>
</dbReference>
<dbReference type="PANTHER" id="PTHR43798:SF31">
    <property type="entry name" value="AB HYDROLASE SUPERFAMILY PROTEIN YCLE"/>
    <property type="match status" value="1"/>
</dbReference>
<evidence type="ECO:0000313" key="4">
    <source>
        <dbReference type="Proteomes" id="UP000774935"/>
    </source>
</evidence>
<dbReference type="GO" id="GO:0016787">
    <property type="term" value="F:hydrolase activity"/>
    <property type="evidence" value="ECO:0007669"/>
    <property type="project" value="UniProtKB-KW"/>
</dbReference>